<dbReference type="SUPFAM" id="SSF143975">
    <property type="entry name" value="IlvD/EDD N-terminal domain-like"/>
    <property type="match status" value="1"/>
</dbReference>
<feature type="domain" description="Dihydroxy-acid/6-phosphogluconate dehydratase N-terminal" evidence="16">
    <location>
        <begin position="34"/>
        <end position="358"/>
    </location>
</feature>
<evidence type="ECO:0000313" key="18">
    <source>
        <dbReference type="EMBL" id="SDO24053.1"/>
    </source>
</evidence>
<dbReference type="Pfam" id="PF00920">
    <property type="entry name" value="ILVD_EDD_N"/>
    <property type="match status" value="1"/>
</dbReference>
<comment type="caution">
    <text evidence="15">Lacks conserved residue(s) required for the propagation of feature annotation.</text>
</comment>
<evidence type="ECO:0000256" key="13">
    <source>
        <dbReference type="ARBA" id="ARBA00029437"/>
    </source>
</evidence>
<evidence type="ECO:0000256" key="9">
    <source>
        <dbReference type="ARBA" id="ARBA00023239"/>
    </source>
</evidence>
<keyword evidence="7 15" id="KW-0408">Iron</keyword>
<dbReference type="OrthoDB" id="9807077at2"/>
<dbReference type="PANTHER" id="PTHR43661">
    <property type="entry name" value="D-XYLONATE DEHYDRATASE"/>
    <property type="match status" value="1"/>
</dbReference>
<feature type="binding site" evidence="15">
    <location>
        <position position="123"/>
    </location>
    <ligand>
        <name>Mg(2+)</name>
        <dbReference type="ChEBI" id="CHEBI:18420"/>
    </ligand>
</feature>
<feature type="binding site" evidence="15">
    <location>
        <position position="81"/>
    </location>
    <ligand>
        <name>Mg(2+)</name>
        <dbReference type="ChEBI" id="CHEBI:18420"/>
    </ligand>
</feature>
<comment type="pathway">
    <text evidence="12 15">Amino-acid biosynthesis; L-valine biosynthesis; L-valine from pyruvate: step 3/4.</text>
</comment>
<keyword evidence="10 15" id="KW-0100">Branched-chain amino acid biosynthesis</keyword>
<evidence type="ECO:0000256" key="3">
    <source>
        <dbReference type="ARBA" id="ARBA00022605"/>
    </source>
</evidence>
<dbReference type="InterPro" id="IPR004404">
    <property type="entry name" value="DihydroxyA_deHydtase"/>
</dbReference>
<dbReference type="Gene3D" id="3.50.30.80">
    <property type="entry name" value="IlvD/EDD C-terminal domain-like"/>
    <property type="match status" value="1"/>
</dbReference>
<dbReference type="SUPFAM" id="SSF52016">
    <property type="entry name" value="LeuD/IlvD-like"/>
    <property type="match status" value="1"/>
</dbReference>
<protein>
    <recommendedName>
        <fullName evidence="14 15">Dihydroxy-acid dehydratase</fullName>
        <shortName evidence="15">DAD</shortName>
        <ecNumber evidence="14 15">4.2.1.9</ecNumber>
    </recommendedName>
</protein>
<dbReference type="NCBIfam" id="NF009103">
    <property type="entry name" value="PRK12448.1"/>
    <property type="match status" value="1"/>
</dbReference>
<keyword evidence="5 15" id="KW-0479">Metal-binding</keyword>
<dbReference type="GO" id="GO:0000287">
    <property type="term" value="F:magnesium ion binding"/>
    <property type="evidence" value="ECO:0007669"/>
    <property type="project" value="UniProtKB-UniRule"/>
</dbReference>
<dbReference type="Proteomes" id="UP000198741">
    <property type="component" value="Chromosome I"/>
</dbReference>
<dbReference type="PROSITE" id="PS00886">
    <property type="entry name" value="ILVD_EDD_1"/>
    <property type="match status" value="1"/>
</dbReference>
<feature type="active site" description="Proton acceptor" evidence="15">
    <location>
        <position position="519"/>
    </location>
</feature>
<evidence type="ECO:0000256" key="5">
    <source>
        <dbReference type="ARBA" id="ARBA00022723"/>
    </source>
</evidence>
<dbReference type="UniPathway" id="UPA00049">
    <property type="reaction ID" value="UER00061"/>
</dbReference>
<evidence type="ECO:0000256" key="11">
    <source>
        <dbReference type="ARBA" id="ARBA00029304"/>
    </source>
</evidence>
<dbReference type="InterPro" id="IPR056740">
    <property type="entry name" value="ILV_EDD_C"/>
</dbReference>
<dbReference type="GO" id="GO:0005829">
    <property type="term" value="C:cytosol"/>
    <property type="evidence" value="ECO:0007669"/>
    <property type="project" value="TreeGrafter"/>
</dbReference>
<keyword evidence="6 15" id="KW-0460">Magnesium</keyword>
<evidence type="ECO:0000256" key="12">
    <source>
        <dbReference type="ARBA" id="ARBA00029436"/>
    </source>
</evidence>
<evidence type="ECO:0000313" key="19">
    <source>
        <dbReference type="Proteomes" id="UP000198741"/>
    </source>
</evidence>
<reference evidence="18 19" key="1">
    <citation type="submission" date="2016-10" db="EMBL/GenBank/DDBJ databases">
        <authorList>
            <person name="de Groot N.N."/>
        </authorList>
    </citation>
    <scope>NUCLEOTIDE SEQUENCE [LARGE SCALE GENOMIC DNA]</scope>
    <source>
        <strain evidence="19">P4-7,KCTC 19426,CECT 7604</strain>
    </source>
</reference>
<evidence type="ECO:0000256" key="14">
    <source>
        <dbReference type="ARBA" id="ARBA00029490"/>
    </source>
</evidence>
<feature type="domain" description="Dihydroxy-acid/6-phosphogluconate dehydratase C-terminal" evidence="17">
    <location>
        <begin position="410"/>
        <end position="608"/>
    </location>
</feature>
<keyword evidence="3 15" id="KW-0028">Amino-acid biosynthesis</keyword>
<organism evidence="18 19">
    <name type="scientific">Nakamurella panacisegetis</name>
    <dbReference type="NCBI Taxonomy" id="1090615"/>
    <lineage>
        <taxon>Bacteria</taxon>
        <taxon>Bacillati</taxon>
        <taxon>Actinomycetota</taxon>
        <taxon>Actinomycetes</taxon>
        <taxon>Nakamurellales</taxon>
        <taxon>Nakamurellaceae</taxon>
        <taxon>Nakamurella</taxon>
    </lineage>
</organism>
<comment type="cofactor">
    <cofactor evidence="1 15">
        <name>Mg(2+)</name>
        <dbReference type="ChEBI" id="CHEBI:18420"/>
    </cofactor>
</comment>
<comment type="catalytic activity">
    <reaction evidence="11">
        <text>(2R)-2,3-dihydroxy-3-methylbutanoate = 3-methyl-2-oxobutanoate + H2O</text>
        <dbReference type="Rhea" id="RHEA:24809"/>
        <dbReference type="ChEBI" id="CHEBI:11851"/>
        <dbReference type="ChEBI" id="CHEBI:15377"/>
        <dbReference type="ChEBI" id="CHEBI:49072"/>
        <dbReference type="EC" id="4.2.1.9"/>
    </reaction>
    <physiologicalReaction direction="left-to-right" evidence="11">
        <dbReference type="Rhea" id="RHEA:24810"/>
    </physiologicalReaction>
</comment>
<comment type="catalytic activity">
    <reaction evidence="15">
        <text>(2R,3R)-2,3-dihydroxy-3-methylpentanoate = (S)-3-methyl-2-oxopentanoate + H2O</text>
        <dbReference type="Rhea" id="RHEA:27694"/>
        <dbReference type="ChEBI" id="CHEBI:15377"/>
        <dbReference type="ChEBI" id="CHEBI:35146"/>
        <dbReference type="ChEBI" id="CHEBI:49258"/>
        <dbReference type="EC" id="4.2.1.9"/>
    </reaction>
</comment>
<evidence type="ECO:0000256" key="4">
    <source>
        <dbReference type="ARBA" id="ARBA00022714"/>
    </source>
</evidence>
<evidence type="ECO:0000256" key="1">
    <source>
        <dbReference type="ARBA" id="ARBA00001946"/>
    </source>
</evidence>
<dbReference type="EC" id="4.2.1.9" evidence="14 15"/>
<keyword evidence="8 15" id="KW-0411">Iron-sulfur</keyword>
<dbReference type="PROSITE" id="PS00887">
    <property type="entry name" value="ILVD_EDD_2"/>
    <property type="match status" value="1"/>
</dbReference>
<evidence type="ECO:0000259" key="17">
    <source>
        <dbReference type="Pfam" id="PF24877"/>
    </source>
</evidence>
<dbReference type="GO" id="GO:0009099">
    <property type="term" value="P:L-valine biosynthetic process"/>
    <property type="evidence" value="ECO:0007669"/>
    <property type="project" value="UniProtKB-UniRule"/>
</dbReference>
<feature type="binding site" description="via carbamate group" evidence="15">
    <location>
        <position position="124"/>
    </location>
    <ligand>
        <name>Mg(2+)</name>
        <dbReference type="ChEBI" id="CHEBI:18420"/>
    </ligand>
</feature>
<feature type="binding site" evidence="15">
    <location>
        <position position="493"/>
    </location>
    <ligand>
        <name>Mg(2+)</name>
        <dbReference type="ChEBI" id="CHEBI:18420"/>
    </ligand>
</feature>
<comment type="cofactor">
    <cofactor evidence="15">
        <name>[2Fe-2S] cluster</name>
        <dbReference type="ChEBI" id="CHEBI:190135"/>
    </cofactor>
    <text evidence="15">Binds 1 [2Fe-2S] cluster per subunit. This cluster acts as a Lewis acid cofactor.</text>
</comment>
<dbReference type="HAMAP" id="MF_00012">
    <property type="entry name" value="IlvD"/>
    <property type="match status" value="1"/>
</dbReference>
<sequence>MPALRSKTSTHGRNMAGARALWRATGMTDSDFGKPIIAIANSYTQFVPGHVHLKDMGDLVAGAVREAGGVSKEFNTIAVDDGIAMGHAGMLYSLPSRDLIADSVEYMVNAHTADALVCISNCDKITPGMLMAALRLNIPVVFVSGGPMEAGKAVVVDGVAHAPTDLITAISASASPGVDQAGLDEVERSACPTCGSCSGMFTANSMNCLAEALGLALPGNGSTLATHVARKDLFLRAGSLIVELAQRYYRDDDESVLPRNIANKAAFGNAMALDVAMGGSTNTVLHILAAALEGGIDFTLEDIDNISKRVPCLSKVAPNSDFHMEDVHRAGGIPAILGELYRAGLLDETVHTIHSPDLDSWLTEWDVRSAAPSAAALELFHAAPGGVRTVQAFSTANRWDSLDTDAANGCIRDKANAYTVEGGLQVLYGNIAADGAVIKTAGIDPSLFHFTGTAIVLESQEEAVEAILGKKVQPGHVVVIRYEGPAGGPGMQEMLHPTSFLKGLGLGKVCALITDGRFSGGSSGISVGHISPEAWAGGAIGLIEDGDEIEIDVDHRVLRVNVSDAALAERRAKMEVSERPWEPRNRDRVVSKALQAYASMASSASTGAVRVVPARQHKNS</sequence>
<evidence type="ECO:0000256" key="7">
    <source>
        <dbReference type="ARBA" id="ARBA00023004"/>
    </source>
</evidence>
<evidence type="ECO:0000256" key="15">
    <source>
        <dbReference type="HAMAP-Rule" id="MF_00012"/>
    </source>
</evidence>
<feature type="modified residue" description="N6-carboxylysine" evidence="15">
    <location>
        <position position="124"/>
    </location>
</feature>
<keyword evidence="9 15" id="KW-0456">Lyase</keyword>
<name>A0A1H0HY41_9ACTN</name>
<keyword evidence="19" id="KW-1185">Reference proteome</keyword>
<dbReference type="InterPro" id="IPR020558">
    <property type="entry name" value="DiOHA_6PGluconate_deHydtase_CS"/>
</dbReference>
<dbReference type="RefSeq" id="WP_090474196.1">
    <property type="nucleotide sequence ID" value="NZ_LT629710.1"/>
</dbReference>
<evidence type="ECO:0000256" key="2">
    <source>
        <dbReference type="ARBA" id="ARBA00006486"/>
    </source>
</evidence>
<dbReference type="PANTHER" id="PTHR43661:SF3">
    <property type="entry name" value="D-XYLONATE DEHYDRATASE YAGF-RELATED"/>
    <property type="match status" value="1"/>
</dbReference>
<dbReference type="STRING" id="1090615.SAMN04515671_0266"/>
<gene>
    <name evidence="15" type="primary">ilvD</name>
    <name evidence="18" type="ORF">SAMN04515671_0266</name>
</gene>
<proteinExistence type="inferred from homology"/>
<accession>A0A1H0HY41</accession>
<comment type="subunit">
    <text evidence="15">Homodimer.</text>
</comment>
<dbReference type="UniPathway" id="UPA00047">
    <property type="reaction ID" value="UER00057"/>
</dbReference>
<dbReference type="Pfam" id="PF24877">
    <property type="entry name" value="ILV_EDD_C"/>
    <property type="match status" value="1"/>
</dbReference>
<evidence type="ECO:0000256" key="6">
    <source>
        <dbReference type="ARBA" id="ARBA00022842"/>
    </source>
</evidence>
<dbReference type="NCBIfam" id="TIGR00110">
    <property type="entry name" value="ilvD"/>
    <property type="match status" value="1"/>
</dbReference>
<keyword evidence="4 15" id="KW-0001">2Fe-2S</keyword>
<dbReference type="GO" id="GO:0004160">
    <property type="term" value="F:dihydroxy-acid dehydratase activity"/>
    <property type="evidence" value="ECO:0007669"/>
    <property type="project" value="UniProtKB-UniRule"/>
</dbReference>
<comment type="function">
    <text evidence="15">Functions in the biosynthesis of branched-chain amino acids. Catalyzes the dehydration of (2R,3R)-2,3-dihydroxy-3-methylpentanoate (2,3-dihydroxy-3-methylvalerate) into 2-oxo-3-methylpentanoate (2-oxo-3-methylvalerate) and of (2R)-2,3-dihydroxy-3-methylbutanoate (2,3-dihydroxyisovalerate) into 2-oxo-3-methylbutanoate (2-oxoisovalerate), the penultimate precursor to L-isoleucine and L-valine, respectively.</text>
</comment>
<dbReference type="EMBL" id="LT629710">
    <property type="protein sequence ID" value="SDO24053.1"/>
    <property type="molecule type" value="Genomic_DNA"/>
</dbReference>
<comment type="pathway">
    <text evidence="13 15">Amino-acid biosynthesis; L-isoleucine biosynthesis; L-isoleucine from 2-oxobutanoate: step 3/4.</text>
</comment>
<evidence type="ECO:0000259" key="16">
    <source>
        <dbReference type="Pfam" id="PF00920"/>
    </source>
</evidence>
<dbReference type="GO" id="GO:0009097">
    <property type="term" value="P:isoleucine biosynthetic process"/>
    <property type="evidence" value="ECO:0007669"/>
    <property type="project" value="UniProtKB-UniRule"/>
</dbReference>
<dbReference type="InterPro" id="IPR000581">
    <property type="entry name" value="ILV_EDD_N"/>
</dbReference>
<evidence type="ECO:0000256" key="8">
    <source>
        <dbReference type="ARBA" id="ARBA00023014"/>
    </source>
</evidence>
<evidence type="ECO:0000256" key="10">
    <source>
        <dbReference type="ARBA" id="ARBA00023304"/>
    </source>
</evidence>
<dbReference type="GO" id="GO:0051537">
    <property type="term" value="F:2 iron, 2 sulfur cluster binding"/>
    <property type="evidence" value="ECO:0007669"/>
    <property type="project" value="UniProtKB-UniRule"/>
</dbReference>
<dbReference type="AlphaFoldDB" id="A0A1H0HY41"/>
<dbReference type="FunFam" id="3.50.30.80:FF:000001">
    <property type="entry name" value="Dihydroxy-acid dehydratase"/>
    <property type="match status" value="1"/>
</dbReference>
<dbReference type="InterPro" id="IPR037237">
    <property type="entry name" value="IlvD/EDD_N"/>
</dbReference>
<dbReference type="InterPro" id="IPR042096">
    <property type="entry name" value="Dihydro-acid_dehy_C"/>
</dbReference>
<comment type="similarity">
    <text evidence="2 15">Belongs to the IlvD/Edd family.</text>
</comment>